<name>A0A2J6TVP0_9HELO</name>
<feature type="region of interest" description="Disordered" evidence="1">
    <location>
        <begin position="114"/>
        <end position="158"/>
    </location>
</feature>
<protein>
    <submittedName>
        <fullName evidence="2">Uncharacterized protein</fullName>
    </submittedName>
</protein>
<dbReference type="EMBL" id="KZ613740">
    <property type="protein sequence ID" value="PMD67089.1"/>
    <property type="molecule type" value="Genomic_DNA"/>
</dbReference>
<proteinExistence type="predicted"/>
<organism evidence="2 3">
    <name type="scientific">Hyaloscypha bicolor E</name>
    <dbReference type="NCBI Taxonomy" id="1095630"/>
    <lineage>
        <taxon>Eukaryota</taxon>
        <taxon>Fungi</taxon>
        <taxon>Dikarya</taxon>
        <taxon>Ascomycota</taxon>
        <taxon>Pezizomycotina</taxon>
        <taxon>Leotiomycetes</taxon>
        <taxon>Helotiales</taxon>
        <taxon>Hyaloscyphaceae</taxon>
        <taxon>Hyaloscypha</taxon>
        <taxon>Hyaloscypha bicolor</taxon>
    </lineage>
</organism>
<dbReference type="OrthoDB" id="3500316at2759"/>
<feature type="compositionally biased region" description="Pro residues" evidence="1">
    <location>
        <begin position="412"/>
        <end position="423"/>
    </location>
</feature>
<evidence type="ECO:0000313" key="2">
    <source>
        <dbReference type="EMBL" id="PMD67089.1"/>
    </source>
</evidence>
<dbReference type="AlphaFoldDB" id="A0A2J6TVP0"/>
<reference evidence="2 3" key="1">
    <citation type="submission" date="2016-04" db="EMBL/GenBank/DDBJ databases">
        <title>A degradative enzymes factory behind the ericoid mycorrhizal symbiosis.</title>
        <authorList>
            <consortium name="DOE Joint Genome Institute"/>
            <person name="Martino E."/>
            <person name="Morin E."/>
            <person name="Grelet G."/>
            <person name="Kuo A."/>
            <person name="Kohler A."/>
            <person name="Daghino S."/>
            <person name="Barry K."/>
            <person name="Choi C."/>
            <person name="Cichocki N."/>
            <person name="Clum A."/>
            <person name="Copeland A."/>
            <person name="Hainaut M."/>
            <person name="Haridas S."/>
            <person name="Labutti K."/>
            <person name="Lindquist E."/>
            <person name="Lipzen A."/>
            <person name="Khouja H.-R."/>
            <person name="Murat C."/>
            <person name="Ohm R."/>
            <person name="Olson A."/>
            <person name="Spatafora J."/>
            <person name="Veneault-Fourrey C."/>
            <person name="Henrissat B."/>
            <person name="Grigoriev I."/>
            <person name="Martin F."/>
            <person name="Perotto S."/>
        </authorList>
    </citation>
    <scope>NUCLEOTIDE SEQUENCE [LARGE SCALE GENOMIC DNA]</scope>
    <source>
        <strain evidence="2 3">E</strain>
    </source>
</reference>
<feature type="compositionally biased region" description="Basic and acidic residues" evidence="1">
    <location>
        <begin position="373"/>
        <end position="385"/>
    </location>
</feature>
<evidence type="ECO:0000313" key="3">
    <source>
        <dbReference type="Proteomes" id="UP000235371"/>
    </source>
</evidence>
<sequence>MPWGEDLPKTHQDNGEKLLRAPVGTMLAGVNLRSRGAIATLSTVAYLEVTRQPHTTVDGLARLESLYPASAQAGRRVARLQNTLRNIAGGAFFCSQSLRYHPSSTAGTFLDGAPNTDYPMSSAPPMQRRGLGGATHHGKESYDDEPTDSDNEAHSDGKLRMEKRIMPKEKHGWNRPAKRRNWEFVPGTDLEVAEVGKPDPSKFFLVRQNKDNPLEKDIRQYAGWETLDWDDPNDIESLNSARRQVRKRTSGKIAVSRMPYTQMEKDVLKNLVQQAIQSGKDRLTIDWDEISRNMSKHFEGIVQEPGQPMARTSKVVAGQEKTPKHKVQTLKTRRNGTANRAGRAIQAQAESYGDIWLMLIASKPLGKRGRRKKETEVAEKEKIELDNAEEETELPSNPKRRRTGTEDIAPGPKMPPGPPPPPGGAGGIAGPMGEGFSLALAQTTLPSH</sequence>
<dbReference type="GeneID" id="36590343"/>
<keyword evidence="3" id="KW-1185">Reference proteome</keyword>
<accession>A0A2J6TVP0</accession>
<feature type="compositionally biased region" description="Gly residues" evidence="1">
    <location>
        <begin position="424"/>
        <end position="433"/>
    </location>
</feature>
<evidence type="ECO:0000256" key="1">
    <source>
        <dbReference type="SAM" id="MobiDB-lite"/>
    </source>
</evidence>
<feature type="region of interest" description="Disordered" evidence="1">
    <location>
        <begin position="366"/>
        <end position="448"/>
    </location>
</feature>
<gene>
    <name evidence="2" type="ORF">K444DRAFT_623310</name>
</gene>
<dbReference type="RefSeq" id="XP_024743993.1">
    <property type="nucleotide sequence ID" value="XM_024882266.1"/>
</dbReference>
<dbReference type="InParanoid" id="A0A2J6TVP0"/>
<dbReference type="Proteomes" id="UP000235371">
    <property type="component" value="Unassembled WGS sequence"/>
</dbReference>